<sequence length="405" mass="44755">RALFQDGVQQWLCSSPCPPSTYLLPLHSQQQQQNISLTQNLHLDLLHVNHPDNKLALSDDTLDTVISATDDSPAADILEQKRFNSHFYSLCQVDSHRSLLSSGNDSREGLCVTDLTEITSRNKNHLFVDGSGCSQDRLVQNVTVDKHDDTDIAIREFEKISRQIAHLSQTVNDLGLSLSSLNSDDLEAATGVYDTVLSAHQPDHMCRKYITDGYHWAHDEFAPAVCHGECLQGAYYLNQDIPCDGASAAFTCQDLINGETSSSELCQTSLQEHYNRFLSTNSSGQDEIFAQTIFDTVRENPHAKRRNQTSDRSAGGRGGEVAASPVAVKTNIWKSDFRGTSHQMRQEGGQVGEGHIEGQQNHSVSEKQGKEHTDNLASSNNESDDSLASDIGLDHVMCQRLFGRK</sequence>
<evidence type="ECO:0000313" key="3">
    <source>
        <dbReference type="Proteomes" id="UP000678393"/>
    </source>
</evidence>
<feature type="region of interest" description="Disordered" evidence="1">
    <location>
        <begin position="296"/>
        <end position="388"/>
    </location>
</feature>
<feature type="non-terminal residue" evidence="2">
    <location>
        <position position="405"/>
    </location>
</feature>
<evidence type="ECO:0000256" key="1">
    <source>
        <dbReference type="SAM" id="MobiDB-lite"/>
    </source>
</evidence>
<feature type="compositionally biased region" description="Basic and acidic residues" evidence="1">
    <location>
        <begin position="364"/>
        <end position="374"/>
    </location>
</feature>
<organism evidence="2 3">
    <name type="scientific">Candidula unifasciata</name>
    <dbReference type="NCBI Taxonomy" id="100452"/>
    <lineage>
        <taxon>Eukaryota</taxon>
        <taxon>Metazoa</taxon>
        <taxon>Spiralia</taxon>
        <taxon>Lophotrochozoa</taxon>
        <taxon>Mollusca</taxon>
        <taxon>Gastropoda</taxon>
        <taxon>Heterobranchia</taxon>
        <taxon>Euthyneura</taxon>
        <taxon>Panpulmonata</taxon>
        <taxon>Eupulmonata</taxon>
        <taxon>Stylommatophora</taxon>
        <taxon>Helicina</taxon>
        <taxon>Helicoidea</taxon>
        <taxon>Geomitridae</taxon>
        <taxon>Candidula</taxon>
    </lineage>
</organism>
<dbReference type="OrthoDB" id="8930856at2759"/>
<feature type="non-terminal residue" evidence="2">
    <location>
        <position position="1"/>
    </location>
</feature>
<comment type="caution">
    <text evidence="2">The sequence shown here is derived from an EMBL/GenBank/DDBJ whole genome shotgun (WGS) entry which is preliminary data.</text>
</comment>
<keyword evidence="3" id="KW-1185">Reference proteome</keyword>
<dbReference type="EMBL" id="CAJHNH020006434">
    <property type="protein sequence ID" value="CAG5133722.1"/>
    <property type="molecule type" value="Genomic_DNA"/>
</dbReference>
<dbReference type="Proteomes" id="UP000678393">
    <property type="component" value="Unassembled WGS sequence"/>
</dbReference>
<proteinExistence type="predicted"/>
<name>A0A8S4A015_9EUPU</name>
<evidence type="ECO:0000313" key="2">
    <source>
        <dbReference type="EMBL" id="CAG5133722.1"/>
    </source>
</evidence>
<accession>A0A8S4A015</accession>
<dbReference type="AlphaFoldDB" id="A0A8S4A015"/>
<protein>
    <submittedName>
        <fullName evidence="2">Uncharacterized protein</fullName>
    </submittedName>
</protein>
<gene>
    <name evidence="2" type="ORF">CUNI_LOCUS19280</name>
</gene>
<reference evidence="2" key="1">
    <citation type="submission" date="2021-04" db="EMBL/GenBank/DDBJ databases">
        <authorList>
            <consortium name="Molecular Ecology Group"/>
        </authorList>
    </citation>
    <scope>NUCLEOTIDE SEQUENCE</scope>
</reference>